<dbReference type="InterPro" id="IPR036909">
    <property type="entry name" value="Cyt_c-like_dom_sf"/>
</dbReference>
<evidence type="ECO:0000256" key="5">
    <source>
        <dbReference type="SAM" id="SignalP"/>
    </source>
</evidence>
<dbReference type="EMBL" id="NEVL01000002">
    <property type="protein sequence ID" value="OZI39403.1"/>
    <property type="molecule type" value="Genomic_DNA"/>
</dbReference>
<dbReference type="SUPFAM" id="SSF46626">
    <property type="entry name" value="Cytochrome c"/>
    <property type="match status" value="1"/>
</dbReference>
<sequence>MYSPRFVMLVALLTPLAPLGAAQAAPPRYGRPATPEDIAQWNIDVLPDGTGLPKGSGTVAQGKALYDNHCMACHGPDAQGGFKDRLAGGIGTLATDHPVKTVGSFWPYATTLYDYIRRAMPYQAPGSLSNDDYYALAAYLLNRNGLLPDDAKLDATTLPAIRMPNRDGFVPEPEFRHLIRSSRKK</sequence>
<evidence type="ECO:0000256" key="1">
    <source>
        <dbReference type="ARBA" id="ARBA00022617"/>
    </source>
</evidence>
<protein>
    <submittedName>
        <fullName evidence="7">Cytochrome C</fullName>
    </submittedName>
</protein>
<evidence type="ECO:0000256" key="2">
    <source>
        <dbReference type="ARBA" id="ARBA00022723"/>
    </source>
</evidence>
<dbReference type="RefSeq" id="WP_094825772.1">
    <property type="nucleotide sequence ID" value="NZ_NEVL01000002.1"/>
</dbReference>
<keyword evidence="2 4" id="KW-0479">Metal-binding</keyword>
<keyword evidence="1 4" id="KW-0349">Heme</keyword>
<dbReference type="Pfam" id="PF00034">
    <property type="entry name" value="Cytochrom_C"/>
    <property type="match status" value="1"/>
</dbReference>
<reference evidence="7 8" key="1">
    <citation type="submission" date="2017-05" db="EMBL/GenBank/DDBJ databases">
        <title>Complete and WGS of Bordetella genogroups.</title>
        <authorList>
            <person name="Spilker T."/>
            <person name="LiPuma J."/>
        </authorList>
    </citation>
    <scope>NUCLEOTIDE SEQUENCE [LARGE SCALE GENOMIC DNA]</scope>
    <source>
        <strain evidence="7 8">AU17610</strain>
    </source>
</reference>
<evidence type="ECO:0000256" key="4">
    <source>
        <dbReference type="PROSITE-ProRule" id="PRU00433"/>
    </source>
</evidence>
<organism evidence="7 8">
    <name type="scientific">Bordetella genomosp. 1</name>
    <dbReference type="NCBI Taxonomy" id="1395607"/>
    <lineage>
        <taxon>Bacteria</taxon>
        <taxon>Pseudomonadati</taxon>
        <taxon>Pseudomonadota</taxon>
        <taxon>Betaproteobacteria</taxon>
        <taxon>Burkholderiales</taxon>
        <taxon>Alcaligenaceae</taxon>
        <taxon>Bordetella</taxon>
    </lineage>
</organism>
<dbReference type="InterPro" id="IPR051459">
    <property type="entry name" value="Cytochrome_c-type_DH"/>
</dbReference>
<gene>
    <name evidence="7" type="ORF">CEG14_07745</name>
</gene>
<comment type="caution">
    <text evidence="7">The sequence shown here is derived from an EMBL/GenBank/DDBJ whole genome shotgun (WGS) entry which is preliminary data.</text>
</comment>
<dbReference type="OrthoDB" id="9811281at2"/>
<dbReference type="PANTHER" id="PTHR35008">
    <property type="entry name" value="BLL4482 PROTEIN-RELATED"/>
    <property type="match status" value="1"/>
</dbReference>
<dbReference type="Proteomes" id="UP000217005">
    <property type="component" value="Unassembled WGS sequence"/>
</dbReference>
<proteinExistence type="predicted"/>
<dbReference type="GO" id="GO:0020037">
    <property type="term" value="F:heme binding"/>
    <property type="evidence" value="ECO:0007669"/>
    <property type="project" value="InterPro"/>
</dbReference>
<feature type="signal peptide" evidence="5">
    <location>
        <begin position="1"/>
        <end position="24"/>
    </location>
</feature>
<dbReference type="Gene3D" id="1.10.760.10">
    <property type="entry name" value="Cytochrome c-like domain"/>
    <property type="match status" value="1"/>
</dbReference>
<evidence type="ECO:0000313" key="7">
    <source>
        <dbReference type="EMBL" id="OZI39403.1"/>
    </source>
</evidence>
<dbReference type="InterPro" id="IPR009056">
    <property type="entry name" value="Cyt_c-like_dom"/>
</dbReference>
<name>A0A261SSY5_9BORD</name>
<feature type="chain" id="PRO_5012514846" evidence="5">
    <location>
        <begin position="25"/>
        <end position="185"/>
    </location>
</feature>
<dbReference type="AlphaFoldDB" id="A0A261SSY5"/>
<keyword evidence="5" id="KW-0732">Signal</keyword>
<dbReference type="GO" id="GO:0009055">
    <property type="term" value="F:electron transfer activity"/>
    <property type="evidence" value="ECO:0007669"/>
    <property type="project" value="InterPro"/>
</dbReference>
<feature type="domain" description="Cytochrome c" evidence="6">
    <location>
        <begin position="57"/>
        <end position="144"/>
    </location>
</feature>
<accession>A0A261SSY5</accession>
<evidence type="ECO:0000256" key="3">
    <source>
        <dbReference type="ARBA" id="ARBA00023004"/>
    </source>
</evidence>
<dbReference type="PANTHER" id="PTHR35008:SF8">
    <property type="entry name" value="ALCOHOL DEHYDROGENASE CYTOCHROME C SUBUNIT"/>
    <property type="match status" value="1"/>
</dbReference>
<evidence type="ECO:0000259" key="6">
    <source>
        <dbReference type="PROSITE" id="PS51007"/>
    </source>
</evidence>
<evidence type="ECO:0000313" key="8">
    <source>
        <dbReference type="Proteomes" id="UP000217005"/>
    </source>
</evidence>
<dbReference type="PROSITE" id="PS51007">
    <property type="entry name" value="CYTC"/>
    <property type="match status" value="1"/>
</dbReference>
<keyword evidence="3 4" id="KW-0408">Iron</keyword>
<dbReference type="GO" id="GO:0046872">
    <property type="term" value="F:metal ion binding"/>
    <property type="evidence" value="ECO:0007669"/>
    <property type="project" value="UniProtKB-KW"/>
</dbReference>